<comment type="caution">
    <text evidence="6">The sequence shown here is derived from an EMBL/GenBank/DDBJ whole genome shotgun (WGS) entry which is preliminary data.</text>
</comment>
<dbReference type="GO" id="GO:0006364">
    <property type="term" value="P:rRNA processing"/>
    <property type="evidence" value="ECO:0007669"/>
    <property type="project" value="UniProtKB-KW"/>
</dbReference>
<evidence type="ECO:0008006" key="8">
    <source>
        <dbReference type="Google" id="ProtNLM"/>
    </source>
</evidence>
<evidence type="ECO:0000313" key="7">
    <source>
        <dbReference type="Proteomes" id="UP000502823"/>
    </source>
</evidence>
<dbReference type="OrthoDB" id="2019504at2759"/>
<sequence length="736" mass="82751">MHSVAPEFLEMTVACGITVGLFCYSTHGCTITAVQPPSRAVLSHGSFRVSVRYSVESRAEGAAHLYRPSGTHWSMRSSVVGNTDKLYTDDWGKYANMAVEKEGMSNDARGRGVLVAQEIAFAKLLAGNNKTLRDRGVKRLAKWLKVRSNGRCEFTDDDFMRIWKGLFYCMWMADKPLVQEELAEKVSHLIHCFSKTDLAITFIHCFYRTMVTEWYGIDQFRYNKFLMFVRRFLRQTFEFCRTCKWDADVIQKVCSCFSTTMLSTSASVMTNRQPGSLIMHFCDIYLQELAKVSRGTLPVDILTVLLQPFICYLAEEENGRLRNKVESDVFHYLMKQSDAGMELEETRRAWKGAHFSSGSWEDMESVDGADSDVASEVSDIETAECGPLDPRAGLVDVELPQLQFDAQGVAETLLQQSQMCVRKRNRHLLQSLAEKFSKLAAGTYPSAVIERIVNSKSKVEKYKLKNGLIKKAALQLIKYEKNEGRRRRRGKNKRRHKKLDQKATVKNNADTMVTSSSDRMVVEVAGKSKDTSTSVTVTENDCVPKEAANIRATENKIKGDKTNNQETEKDCSENSGAVSCMKRKCGLLLTDFENLDVKLQQLKVQRKESPRMLKVAKDKKGEGSKKKLAHNVTRKSSTSRSRMSIGGDWEVSDVAESIVKSNGAVKASVPSSGKKVNIVLNRNSAQGVREYHMSVMRSPGIPFDAKKKPGQGVLKPCPDGSRVNPFYELDKKKCNI</sequence>
<dbReference type="InParanoid" id="A0A6L2PVY5"/>
<feature type="compositionally biased region" description="Basic and acidic residues" evidence="5">
    <location>
        <begin position="613"/>
        <end position="625"/>
    </location>
</feature>
<evidence type="ECO:0000256" key="4">
    <source>
        <dbReference type="ARBA" id="ARBA00023242"/>
    </source>
</evidence>
<evidence type="ECO:0000256" key="1">
    <source>
        <dbReference type="ARBA" id="ARBA00004123"/>
    </source>
</evidence>
<evidence type="ECO:0000256" key="2">
    <source>
        <dbReference type="ARBA" id="ARBA00006374"/>
    </source>
</evidence>
<protein>
    <recommendedName>
        <fullName evidence="8">Ribosomal RNA processing protein 1 homolog</fullName>
    </recommendedName>
</protein>
<evidence type="ECO:0000256" key="5">
    <source>
        <dbReference type="SAM" id="MobiDB-lite"/>
    </source>
</evidence>
<dbReference type="Proteomes" id="UP000502823">
    <property type="component" value="Unassembled WGS sequence"/>
</dbReference>
<keyword evidence="7" id="KW-1185">Reference proteome</keyword>
<name>A0A6L2PVY5_COPFO</name>
<keyword evidence="4" id="KW-0539">Nucleus</keyword>
<dbReference type="InterPro" id="IPR010301">
    <property type="entry name" value="RRP1"/>
</dbReference>
<dbReference type="AlphaFoldDB" id="A0A6L2PVY5"/>
<dbReference type="Pfam" id="PF05997">
    <property type="entry name" value="Nop52"/>
    <property type="match status" value="1"/>
</dbReference>
<dbReference type="FunCoup" id="A0A6L2PVY5">
    <property type="interactions" value="645"/>
</dbReference>
<organism evidence="6 7">
    <name type="scientific">Coptotermes formosanus</name>
    <name type="common">Formosan subterranean termite</name>
    <dbReference type="NCBI Taxonomy" id="36987"/>
    <lineage>
        <taxon>Eukaryota</taxon>
        <taxon>Metazoa</taxon>
        <taxon>Ecdysozoa</taxon>
        <taxon>Arthropoda</taxon>
        <taxon>Hexapoda</taxon>
        <taxon>Insecta</taxon>
        <taxon>Pterygota</taxon>
        <taxon>Neoptera</taxon>
        <taxon>Polyneoptera</taxon>
        <taxon>Dictyoptera</taxon>
        <taxon>Blattodea</taxon>
        <taxon>Blattoidea</taxon>
        <taxon>Termitoidae</taxon>
        <taxon>Rhinotermitidae</taxon>
        <taxon>Coptotermes</taxon>
    </lineage>
</organism>
<feature type="region of interest" description="Disordered" evidence="5">
    <location>
        <begin position="613"/>
        <end position="644"/>
    </location>
</feature>
<evidence type="ECO:0000256" key="3">
    <source>
        <dbReference type="ARBA" id="ARBA00022552"/>
    </source>
</evidence>
<dbReference type="PANTHER" id="PTHR13026:SF0">
    <property type="entry name" value="RIBOSOMAL RNA PROCESSING 1B"/>
    <property type="match status" value="1"/>
</dbReference>
<dbReference type="PANTHER" id="PTHR13026">
    <property type="entry name" value="NNP-1 PROTEIN NOVEL NUCLEAR PROTEIN 1 NOP52"/>
    <property type="match status" value="1"/>
</dbReference>
<feature type="region of interest" description="Disordered" evidence="5">
    <location>
        <begin position="482"/>
        <end position="501"/>
    </location>
</feature>
<reference evidence="7" key="1">
    <citation type="submission" date="2020-01" db="EMBL/GenBank/DDBJ databases">
        <title>Draft genome sequence of the Termite Coptotermes fromosanus.</title>
        <authorList>
            <person name="Itakura S."/>
            <person name="Yosikawa Y."/>
            <person name="Umezawa K."/>
        </authorList>
    </citation>
    <scope>NUCLEOTIDE SEQUENCE [LARGE SCALE GENOMIC DNA]</scope>
</reference>
<feature type="compositionally biased region" description="Basic residues" evidence="5">
    <location>
        <begin position="484"/>
        <end position="499"/>
    </location>
</feature>
<dbReference type="GO" id="GO:0005634">
    <property type="term" value="C:nucleus"/>
    <property type="evidence" value="ECO:0007669"/>
    <property type="project" value="UniProtKB-SubCell"/>
</dbReference>
<comment type="subcellular location">
    <subcellularLocation>
        <location evidence="1">Nucleus</location>
    </subcellularLocation>
</comment>
<proteinExistence type="inferred from homology"/>
<gene>
    <name evidence="6" type="ORF">Cfor_09424</name>
</gene>
<dbReference type="EMBL" id="BLKM01000655">
    <property type="protein sequence ID" value="GFG36706.1"/>
    <property type="molecule type" value="Genomic_DNA"/>
</dbReference>
<comment type="similarity">
    <text evidence="2">Belongs to the RRP1 family.</text>
</comment>
<evidence type="ECO:0000313" key="6">
    <source>
        <dbReference type="EMBL" id="GFG36706.1"/>
    </source>
</evidence>
<accession>A0A6L2PVY5</accession>
<feature type="compositionally biased region" description="Low complexity" evidence="5">
    <location>
        <begin position="634"/>
        <end position="644"/>
    </location>
</feature>
<dbReference type="GO" id="GO:0030688">
    <property type="term" value="C:preribosome, small subunit precursor"/>
    <property type="evidence" value="ECO:0007669"/>
    <property type="project" value="InterPro"/>
</dbReference>
<keyword evidence="3" id="KW-0698">rRNA processing</keyword>